<proteinExistence type="predicted"/>
<protein>
    <recommendedName>
        <fullName evidence="3">HTH cro/C1-type domain-containing protein</fullName>
    </recommendedName>
</protein>
<keyword evidence="1" id="KW-0853">WD repeat</keyword>
<accession>A0ABN1ECJ4</accession>
<feature type="domain" description="HTH cro/C1-type" evidence="3">
    <location>
        <begin position="21"/>
        <end position="77"/>
    </location>
</feature>
<dbReference type="PANTHER" id="PTHR19879:SF9">
    <property type="entry name" value="TRANSCRIPTION INITIATION FACTOR TFIID SUBUNIT 5"/>
    <property type="match status" value="1"/>
</dbReference>
<dbReference type="InterPro" id="IPR015943">
    <property type="entry name" value="WD40/YVTN_repeat-like_dom_sf"/>
</dbReference>
<dbReference type="PROSITE" id="PS50082">
    <property type="entry name" value="WD_REPEATS_2"/>
    <property type="match status" value="1"/>
</dbReference>
<dbReference type="CDD" id="cd00093">
    <property type="entry name" value="HTH_XRE"/>
    <property type="match status" value="1"/>
</dbReference>
<dbReference type="InterPro" id="IPR011044">
    <property type="entry name" value="Quino_amine_DH_bsu"/>
</dbReference>
<evidence type="ECO:0000256" key="1">
    <source>
        <dbReference type="PROSITE-ProRule" id="PRU00221"/>
    </source>
</evidence>
<feature type="region of interest" description="Disordered" evidence="2">
    <location>
        <begin position="1237"/>
        <end position="1257"/>
    </location>
</feature>
<gene>
    <name evidence="4" type="ORF">GCM10009533_69060</name>
</gene>
<dbReference type="Pfam" id="PF00400">
    <property type="entry name" value="WD40"/>
    <property type="match status" value="2"/>
</dbReference>
<dbReference type="SUPFAM" id="SSF52540">
    <property type="entry name" value="P-loop containing nucleoside triphosphate hydrolases"/>
    <property type="match status" value="1"/>
</dbReference>
<feature type="region of interest" description="Disordered" evidence="2">
    <location>
        <begin position="873"/>
        <end position="897"/>
    </location>
</feature>
<dbReference type="Gene3D" id="3.40.50.300">
    <property type="entry name" value="P-loop containing nucleotide triphosphate hydrolases"/>
    <property type="match status" value="1"/>
</dbReference>
<organism evidence="4 5">
    <name type="scientific">Saccharopolyspora erythraea</name>
    <name type="common">Streptomyces erythraeus</name>
    <dbReference type="NCBI Taxonomy" id="1836"/>
    <lineage>
        <taxon>Bacteria</taxon>
        <taxon>Bacillati</taxon>
        <taxon>Actinomycetota</taxon>
        <taxon>Actinomycetes</taxon>
        <taxon>Pseudonocardiales</taxon>
        <taxon>Pseudonocardiaceae</taxon>
        <taxon>Saccharopolyspora</taxon>
    </lineage>
</organism>
<dbReference type="EMBL" id="BAAAGS010000099">
    <property type="protein sequence ID" value="GAA0562729.1"/>
    <property type="molecule type" value="Genomic_DNA"/>
</dbReference>
<dbReference type="PANTHER" id="PTHR19879">
    <property type="entry name" value="TRANSCRIPTION INITIATION FACTOR TFIID"/>
    <property type="match status" value="1"/>
</dbReference>
<dbReference type="Pfam" id="PF20703">
    <property type="entry name" value="nSTAND1"/>
    <property type="match status" value="1"/>
</dbReference>
<evidence type="ECO:0000313" key="5">
    <source>
        <dbReference type="Proteomes" id="UP001500729"/>
    </source>
</evidence>
<dbReference type="InterPro" id="IPR001680">
    <property type="entry name" value="WD40_rpt"/>
</dbReference>
<dbReference type="Pfam" id="PF13560">
    <property type="entry name" value="HTH_31"/>
    <property type="match status" value="1"/>
</dbReference>
<keyword evidence="5" id="KW-1185">Reference proteome</keyword>
<dbReference type="InterPro" id="IPR027417">
    <property type="entry name" value="P-loop_NTPase"/>
</dbReference>
<name>A0ABN1ECJ4_SACER</name>
<dbReference type="InterPro" id="IPR001387">
    <property type="entry name" value="Cro/C1-type_HTH"/>
</dbReference>
<dbReference type="InterPro" id="IPR011659">
    <property type="entry name" value="WD40"/>
</dbReference>
<dbReference type="SMART" id="SM00530">
    <property type="entry name" value="HTH_XRE"/>
    <property type="match status" value="1"/>
</dbReference>
<evidence type="ECO:0000313" key="4">
    <source>
        <dbReference type="EMBL" id="GAA0562729.1"/>
    </source>
</evidence>
<dbReference type="Pfam" id="PF07676">
    <property type="entry name" value="PD40"/>
    <property type="match status" value="1"/>
</dbReference>
<sequence length="1257" mass="135651">MRVPRPERPLDNGPLAEFAAELRRLREKAGSPRYRELAQRTHYSVSTLSEAAGGKRLPTLAVTLAYVQACGGERQEWEQRWQGVTAELAAQNKSATTSNHGCESDLECPYVGLAAFEPEDADRFFGREHVVEDLLARLRDERFVALIGASGAGKSSLLRAGVVPKLRAGGARVAVCTPTQQPLEVLAAQVARHTGESAARLHGELGEDPQALHLAVLTALADEPSGTELVLLVDQFEEIFTLCRDTEQRTRFLTQLATAAEAGHSRLRVVLGIRSDFFDRCLDRPELVPALRTPALLGAMSTEELRRAITQPAVGQGCTVEGALLAEITAQAAGQVGMLPLVSHALRETWQRRRGNTLTLVGYEATGGIRHALTQTAEQLYTGFTEAQQRRARGLLVRLVAPGEGTEDTKRRITRAELDSDADTHAVLDALARARLVTVDDDGIEITHEALIRSWSRLRQWIDTDREGLRLHRELTNATTTWQHLDHDPGALYRGAQLTITRDWVHRAEPTLARRERDFLDASIAAEQREHRARVLRTRVLHGACAGLALLLVVASVTAVSVYNRGQQTLSRQLAQQARGAQNTDPAAAIRLSVQAHDTTTLDGTATAEGRSALLSTAGHLVHHGTLPSSKSVTGMNKLAFSPDGRLLASADDQVHVWDVATRRLRTRLTAPAANRTDRPAPYGAAAFSPDGTRVAASTTLNTGRIDVWRLDAPDQPVKSLPSTAEGNDLEFSADGRLLAAAGGTRIELWDLDTGRLIEALPVENGFSVSFSPDGRTLAYSASYPVGVGLWDLAARRHLPALPESYKHFDPRFSTDGRTLATMGTDGTGPIIWDLATRTPKVRIDQDMVILDFAFSPADQSLFIANADGSIDRRDHNGSGPPVRLVPARPDQGSSSMSVSATGVIAMTSWNYGSIITLWDTNRLPTRRDSGPYPEALTFSAEGRNLLGAYKAGELTTWATEQLRRDSTPLLPGTSDATLAGFSAEGRRFVAVTGADDPRHRTITVGDVATRTPIAVVTGPDTYRAVNAQGTLLATTGPDGLHVWNVEGPAARLIHTVTDVKPDAAIAFSPDSQHLATTRVDGTFGVWDLTNGRSITLPVPDGPAGDLVPRYSPNGRILAVRTATGVALWNATTRTPLGNIPGHFGRALAFSPDSQRLALATRDNAILIRDLPSRTRWAALTGTVADTPDAISTLIWSPDGTRLAAAAGNSLTLWTTDPEQATSALCDTLARDFRDPARPLPAACTRTQPPETEPELP</sequence>
<dbReference type="SUPFAM" id="SSF82171">
    <property type="entry name" value="DPP6 N-terminal domain-like"/>
    <property type="match status" value="1"/>
</dbReference>
<dbReference type="SMART" id="SM00320">
    <property type="entry name" value="WD40"/>
    <property type="match status" value="8"/>
</dbReference>
<comment type="caution">
    <text evidence="4">The sequence shown here is derived from an EMBL/GenBank/DDBJ whole genome shotgun (WGS) entry which is preliminary data.</text>
</comment>
<dbReference type="Gene3D" id="2.130.10.10">
    <property type="entry name" value="YVTN repeat-like/Quinoprotein amine dehydrogenase"/>
    <property type="match status" value="4"/>
</dbReference>
<dbReference type="SUPFAM" id="SSF50969">
    <property type="entry name" value="YVTN repeat-like/Quinoprotein amine dehydrogenase"/>
    <property type="match status" value="1"/>
</dbReference>
<dbReference type="InterPro" id="IPR049052">
    <property type="entry name" value="nSTAND1"/>
</dbReference>
<evidence type="ECO:0000256" key="2">
    <source>
        <dbReference type="SAM" id="MobiDB-lite"/>
    </source>
</evidence>
<feature type="repeat" description="WD" evidence="1">
    <location>
        <begin position="1065"/>
        <end position="1097"/>
    </location>
</feature>
<evidence type="ECO:0000259" key="3">
    <source>
        <dbReference type="SMART" id="SM00530"/>
    </source>
</evidence>
<dbReference type="Proteomes" id="UP001500729">
    <property type="component" value="Unassembled WGS sequence"/>
</dbReference>
<reference evidence="4 5" key="1">
    <citation type="journal article" date="2019" name="Int. J. Syst. Evol. Microbiol.">
        <title>The Global Catalogue of Microorganisms (GCM) 10K type strain sequencing project: providing services to taxonomists for standard genome sequencing and annotation.</title>
        <authorList>
            <consortium name="The Broad Institute Genomics Platform"/>
            <consortium name="The Broad Institute Genome Sequencing Center for Infectious Disease"/>
            <person name="Wu L."/>
            <person name="Ma J."/>
        </authorList>
    </citation>
    <scope>NUCLEOTIDE SEQUENCE [LARGE SCALE GENOMIC DNA]</scope>
    <source>
        <strain evidence="4 5">JCM 10303</strain>
    </source>
</reference>